<protein>
    <submittedName>
        <fullName evidence="1">Uncharacterized protein</fullName>
    </submittedName>
</protein>
<evidence type="ECO:0000313" key="2">
    <source>
        <dbReference type="Proteomes" id="UP001433508"/>
    </source>
</evidence>
<reference evidence="2" key="1">
    <citation type="journal article" date="2024" name="Front. Bioeng. Biotechnol.">
        <title>Genome-scale model development and genomic sequencing of the oleaginous clade Lipomyces.</title>
        <authorList>
            <person name="Czajka J.J."/>
            <person name="Han Y."/>
            <person name="Kim J."/>
            <person name="Mondo S.J."/>
            <person name="Hofstad B.A."/>
            <person name="Robles A."/>
            <person name="Haridas S."/>
            <person name="Riley R."/>
            <person name="LaButti K."/>
            <person name="Pangilinan J."/>
            <person name="Andreopoulos W."/>
            <person name="Lipzen A."/>
            <person name="Yan J."/>
            <person name="Wang M."/>
            <person name="Ng V."/>
            <person name="Grigoriev I.V."/>
            <person name="Spatafora J.W."/>
            <person name="Magnuson J.K."/>
            <person name="Baker S.E."/>
            <person name="Pomraning K.R."/>
        </authorList>
    </citation>
    <scope>NUCLEOTIDE SEQUENCE [LARGE SCALE GENOMIC DNA]</scope>
    <source>
        <strain evidence="2">CBS 7786</strain>
    </source>
</reference>
<gene>
    <name evidence="1" type="ORF">V1525DRAFT_336798</name>
</gene>
<dbReference type="Proteomes" id="UP001433508">
    <property type="component" value="Unassembled WGS sequence"/>
</dbReference>
<accession>A0ACC3T9N4</accession>
<organism evidence="1 2">
    <name type="scientific">Lipomyces kononenkoae</name>
    <name type="common">Yeast</name>
    <dbReference type="NCBI Taxonomy" id="34357"/>
    <lineage>
        <taxon>Eukaryota</taxon>
        <taxon>Fungi</taxon>
        <taxon>Dikarya</taxon>
        <taxon>Ascomycota</taxon>
        <taxon>Saccharomycotina</taxon>
        <taxon>Lipomycetes</taxon>
        <taxon>Lipomycetales</taxon>
        <taxon>Lipomycetaceae</taxon>
        <taxon>Lipomyces</taxon>
    </lineage>
</organism>
<keyword evidence="2" id="KW-1185">Reference proteome</keyword>
<dbReference type="EMBL" id="MU971339">
    <property type="protein sequence ID" value="KAK9240450.1"/>
    <property type="molecule type" value="Genomic_DNA"/>
</dbReference>
<proteinExistence type="predicted"/>
<evidence type="ECO:0000313" key="1">
    <source>
        <dbReference type="EMBL" id="KAK9240450.1"/>
    </source>
</evidence>
<comment type="caution">
    <text evidence="1">The sequence shown here is derived from an EMBL/GenBank/DDBJ whole genome shotgun (WGS) entry which is preliminary data.</text>
</comment>
<sequence length="604" mass="68338">MSAVRTAFIWIAFGVVCGLLAAVSILFTRLYTKKYERDAFVTVVSIFSISVVLATACLLPVDIAIVSQVTGNGDGGLTGSELAVQIVYYLLYSIDAFLILLLIPFTYFWFEEWDEESTTGGRIRGALKYAAIFFVISIVLLLVGLFIPYGRGVSDGQYDFVYFRQLLAENRGERALTFIIGVILCLGIIVYVIYTAIGFAVLPVMCMKYRPNLADGELNDARVALELNREKQRMIEARYEGSSVQWSIRDKRAYETLQREERTLIRKVRINAGTYHWYKPRWLVKAFRWVSRPVVIFSGILLMVFALLIIASMVISMVDHIMNTPCGRGCGFLLSKSMILNPINEILRLASRAFPADYILTLFIIVWLFVSTVIGLSYFSIRLVWFVLFRIQRGKTDPQGLLLGTAMLMVAVIGINYSFTSIIAPDYSRYGSQQFCNYTVGGIYGLVGQCENYPDQLISCAEASTMLFTPASDFIDQPHLISDPPTAYYNFTTYFNQVCRQTVVSTFIDRVSVNYPWFGLFSFWAQFGFIGVFLIAVIVAIVRRTSWNSFDADEDEVDRPEEAQGLLSRTRAKWTNRLNATWDDLTNRAQIADQASRLLSGNFD</sequence>
<name>A0ACC3T9N4_LIPKO</name>